<evidence type="ECO:0000256" key="4">
    <source>
        <dbReference type="ARBA" id="ARBA00023002"/>
    </source>
</evidence>
<evidence type="ECO:0000256" key="5">
    <source>
        <dbReference type="HAMAP-Rule" id="MF_01206"/>
    </source>
</evidence>
<comment type="cofactor">
    <cofactor evidence="5">
        <name>Mo-molybdopterin</name>
        <dbReference type="ChEBI" id="CHEBI:71302"/>
    </cofactor>
    <text evidence="5">Binds 1 Mo-molybdopterin (Mo-MPT) cofactor per subunit.</text>
</comment>
<comment type="similarity">
    <text evidence="5">Belongs to the MsrP family.</text>
</comment>
<dbReference type="InterPro" id="IPR036374">
    <property type="entry name" value="OxRdtase_Mopterin-bd_sf"/>
</dbReference>
<dbReference type="InterPro" id="IPR000572">
    <property type="entry name" value="OxRdtase_Mopterin-bd_dom"/>
</dbReference>
<feature type="binding site" evidence="5">
    <location>
        <position position="87"/>
    </location>
    <ligand>
        <name>Mo-molybdopterin</name>
        <dbReference type="ChEBI" id="CHEBI:71302"/>
    </ligand>
</feature>
<name>A0ABY4AD87_9BURK</name>
<keyword evidence="2 5" id="KW-0479">Metal-binding</keyword>
<feature type="binding site" evidence="5">
    <location>
        <position position="233"/>
    </location>
    <ligand>
        <name>Mo-molybdopterin</name>
        <dbReference type="ChEBI" id="CHEBI:71302"/>
    </ligand>
</feature>
<dbReference type="GO" id="GO:0016491">
    <property type="term" value="F:oxidoreductase activity"/>
    <property type="evidence" value="ECO:0007669"/>
    <property type="project" value="UniProtKB-KW"/>
</dbReference>
<comment type="catalytic activity">
    <reaction evidence="5">
        <text>L-methionyl-[protein] + a quinone + H2O = L-methionyl-(S)-S-oxide-[protein] + a quinol</text>
        <dbReference type="Rhea" id="RHEA:51292"/>
        <dbReference type="Rhea" id="RHEA-COMP:12313"/>
        <dbReference type="Rhea" id="RHEA-COMP:12315"/>
        <dbReference type="ChEBI" id="CHEBI:15377"/>
        <dbReference type="ChEBI" id="CHEBI:16044"/>
        <dbReference type="ChEBI" id="CHEBI:24646"/>
        <dbReference type="ChEBI" id="CHEBI:44120"/>
        <dbReference type="ChEBI" id="CHEBI:132124"/>
    </reaction>
</comment>
<dbReference type="InterPro" id="IPR006311">
    <property type="entry name" value="TAT_signal"/>
</dbReference>
<dbReference type="Pfam" id="PF00174">
    <property type="entry name" value="Oxidored_molyb"/>
    <property type="match status" value="1"/>
</dbReference>
<sequence>MLIKRRPNGIDLPLSSEITPQAVYESRRRFIAQMAVGAVAGGALWEMANREAFAASAAPAQKLASKLNPAYASIEKQTPFKDASTYNNFYEFGLDKSDPAQNAHTLKTRPWTVTIEGEVRKPMTLDIDALLKLAPLEERVYRLRCVEGWSMVIPWVGYSLSELIKKVEPTGNAKYVEFVTLADKAQMPGVGSRVLNWPYVEGLRIDEANHPLTLLTLGMYGQTLPNQNGAPVRLVVPWKYGFKSAKSIVRIRFVKDQPRTAWNVSAPSEYGFYSNVNPEVDHPRWSQASERRIGEDGFFQKKRKTLMFNGYDVGSLYSGLDLKKNF</sequence>
<dbReference type="Gene3D" id="3.90.420.10">
    <property type="entry name" value="Oxidoreductase, molybdopterin-binding domain"/>
    <property type="match status" value="1"/>
</dbReference>
<comment type="catalytic activity">
    <reaction evidence="5">
        <text>L-methionyl-[protein] + a quinone + H2O = L-methionyl-(R)-S-oxide-[protein] + a quinol</text>
        <dbReference type="Rhea" id="RHEA:51296"/>
        <dbReference type="Rhea" id="RHEA-COMP:12313"/>
        <dbReference type="Rhea" id="RHEA-COMP:12314"/>
        <dbReference type="ChEBI" id="CHEBI:15377"/>
        <dbReference type="ChEBI" id="CHEBI:16044"/>
        <dbReference type="ChEBI" id="CHEBI:24646"/>
        <dbReference type="ChEBI" id="CHEBI:45764"/>
        <dbReference type="ChEBI" id="CHEBI:132124"/>
    </reaction>
</comment>
<evidence type="ECO:0000259" key="6">
    <source>
        <dbReference type="Pfam" id="PF00174"/>
    </source>
</evidence>
<dbReference type="EMBL" id="CP063361">
    <property type="protein sequence ID" value="UOD32668.1"/>
    <property type="molecule type" value="Genomic_DNA"/>
</dbReference>
<feature type="binding site" evidence="5">
    <location>
        <position position="145"/>
    </location>
    <ligand>
        <name>Mo-molybdopterin</name>
        <dbReference type="ChEBI" id="CHEBI:71302"/>
    </ligand>
    <ligandPart>
        <name>Mo</name>
        <dbReference type="ChEBI" id="CHEBI:28685"/>
    </ligandPart>
</feature>
<feature type="binding site" evidence="5">
    <location>
        <position position="228"/>
    </location>
    <ligand>
        <name>Mo-molybdopterin</name>
        <dbReference type="ChEBI" id="CHEBI:71302"/>
    </ligand>
</feature>
<evidence type="ECO:0000313" key="7">
    <source>
        <dbReference type="EMBL" id="UOD32668.1"/>
    </source>
</evidence>
<keyword evidence="1 5" id="KW-0500">Molybdenum</keyword>
<keyword evidence="8" id="KW-1185">Reference proteome</keyword>
<reference evidence="7 8" key="1">
    <citation type="submission" date="2020-10" db="EMBL/GenBank/DDBJ databases">
        <title>Genome analysis of Massilia species.</title>
        <authorList>
            <person name="Jung D.-H."/>
        </authorList>
    </citation>
    <scope>NUCLEOTIDE SEQUENCE [LARGE SCALE GENOMIC DNA]</scope>
    <source>
        <strain evidence="8">sipir</strain>
    </source>
</reference>
<dbReference type="RefSeq" id="WP_243493695.1">
    <property type="nucleotide sequence ID" value="NZ_CP063361.1"/>
</dbReference>
<dbReference type="InterPro" id="IPR022867">
    <property type="entry name" value="MsrP"/>
</dbReference>
<dbReference type="NCBIfam" id="NF003767">
    <property type="entry name" value="PRK05363.1"/>
    <property type="match status" value="1"/>
</dbReference>
<proteinExistence type="inferred from homology"/>
<keyword evidence="3 5" id="KW-0732">Signal</keyword>
<feature type="binding site" evidence="5">
    <location>
        <position position="180"/>
    </location>
    <ligand>
        <name>Mo-molybdopterin</name>
        <dbReference type="ChEBI" id="CHEBI:71302"/>
    </ligand>
</feature>
<organism evidence="7 8">
    <name type="scientific">Massilia violaceinigra</name>
    <dbReference type="NCBI Taxonomy" id="2045208"/>
    <lineage>
        <taxon>Bacteria</taxon>
        <taxon>Pseudomonadati</taxon>
        <taxon>Pseudomonadota</taxon>
        <taxon>Betaproteobacteria</taxon>
        <taxon>Burkholderiales</taxon>
        <taxon>Oxalobacteraceae</taxon>
        <taxon>Telluria group</taxon>
        <taxon>Massilia</taxon>
    </lineage>
</organism>
<dbReference type="SUPFAM" id="SSF56524">
    <property type="entry name" value="Oxidoreductase molybdopterin-binding domain"/>
    <property type="match status" value="1"/>
</dbReference>
<evidence type="ECO:0000256" key="2">
    <source>
        <dbReference type="ARBA" id="ARBA00022723"/>
    </source>
</evidence>
<comment type="PTM">
    <text evidence="5">Predicted to be exported by the Tat system. The position of the signal peptide cleavage has not been experimentally proven.</text>
</comment>
<dbReference type="PANTHER" id="PTHR43032:SF3">
    <property type="entry name" value="PROTEIN-METHIONINE-SULFOXIDE REDUCTASE CATALYTIC SUBUNIT MSRP"/>
    <property type="match status" value="1"/>
</dbReference>
<keyword evidence="4 5" id="KW-0560">Oxidoreductase</keyword>
<evidence type="ECO:0000313" key="8">
    <source>
        <dbReference type="Proteomes" id="UP000831532"/>
    </source>
</evidence>
<feature type="binding site" evidence="5">
    <location>
        <begin position="244"/>
        <end position="246"/>
    </location>
    <ligand>
        <name>Mo-molybdopterin</name>
        <dbReference type="ChEBI" id="CHEBI:71302"/>
    </ligand>
</feature>
<evidence type="ECO:0000256" key="1">
    <source>
        <dbReference type="ARBA" id="ARBA00022505"/>
    </source>
</evidence>
<dbReference type="PROSITE" id="PS51318">
    <property type="entry name" value="TAT"/>
    <property type="match status" value="1"/>
</dbReference>
<comment type="function">
    <text evidence="5">Part of the MsrPQ system that repairs oxidized periplasmic proteins containing methionine sulfoxide residues (Met-O), using respiratory chain electrons. Thus protects these proteins from oxidative-stress damage caused by reactive species of oxygen and chlorine generated by the host defense mechanisms. MsrPQ is essential for the maintenance of envelope integrity under bleach stress, rescuing a wide series of structurally unrelated periplasmic proteins from methionine oxidation. The catalytic subunit MsrP is non-stereospecific, being able to reduce both (R-) and (S-) diastereoisomers of methionine sulfoxide.</text>
</comment>
<accession>A0ABY4AD87</accession>
<protein>
    <recommendedName>
        <fullName evidence="5">Protein-methionine-sulfoxide reductase catalytic subunit MsrP</fullName>
        <ecNumber evidence="5">1.8.5.-</ecNumber>
    </recommendedName>
</protein>
<feature type="domain" description="Oxidoreductase molybdopterin-binding" evidence="6">
    <location>
        <begin position="107"/>
        <end position="262"/>
    </location>
</feature>
<dbReference type="Proteomes" id="UP000831532">
    <property type="component" value="Chromosome"/>
</dbReference>
<dbReference type="PANTHER" id="PTHR43032">
    <property type="entry name" value="PROTEIN-METHIONINE-SULFOXIDE REDUCTASE"/>
    <property type="match status" value="1"/>
</dbReference>
<feature type="binding site" evidence="5">
    <location>
        <begin position="90"/>
        <end position="91"/>
    </location>
    <ligand>
        <name>Mo-molybdopterin</name>
        <dbReference type="ChEBI" id="CHEBI:71302"/>
    </ligand>
</feature>
<evidence type="ECO:0000256" key="3">
    <source>
        <dbReference type="ARBA" id="ARBA00022729"/>
    </source>
</evidence>
<comment type="subunit">
    <text evidence="5">Heterodimer of a catalytic subunit (MsrP) and a heme-binding subunit (MsrQ).</text>
</comment>
<dbReference type="EC" id="1.8.5.-" evidence="5"/>
<dbReference type="HAMAP" id="MF_01206">
    <property type="entry name" value="MsrP"/>
    <property type="match status" value="1"/>
</dbReference>
<gene>
    <name evidence="5 7" type="primary">msrP</name>
    <name evidence="7" type="ORF">INH39_14000</name>
</gene>